<evidence type="ECO:0000256" key="1">
    <source>
        <dbReference type="SAM" id="Phobius"/>
    </source>
</evidence>
<proteinExistence type="predicted"/>
<dbReference type="Pfam" id="PF23981">
    <property type="entry name" value="DUF7305"/>
    <property type="match status" value="1"/>
</dbReference>
<name>A0A1I0N5X3_9EURY</name>
<dbReference type="NCBIfam" id="TIGR02537">
    <property type="entry name" value="arch_flag_Nterm"/>
    <property type="match status" value="1"/>
</dbReference>
<reference evidence="3 4" key="1">
    <citation type="submission" date="2016-10" db="EMBL/GenBank/DDBJ databases">
        <authorList>
            <person name="de Groot N.N."/>
        </authorList>
    </citation>
    <scope>NUCLEOTIDE SEQUENCE [LARGE SCALE GENOMIC DNA]</scope>
    <source>
        <strain evidence="3 4">CGMCC 1.5337</strain>
    </source>
</reference>
<evidence type="ECO:0000259" key="2">
    <source>
        <dbReference type="Pfam" id="PF23981"/>
    </source>
</evidence>
<feature type="transmembrane region" description="Helical" evidence="1">
    <location>
        <begin position="12"/>
        <end position="32"/>
    </location>
</feature>
<protein>
    <submittedName>
        <fullName evidence="3">Flagellin N-terminal-like domain-containing protein</fullName>
    </submittedName>
</protein>
<dbReference type="Pfam" id="PF23960">
    <property type="entry name" value="DUF7289"/>
    <property type="match status" value="1"/>
</dbReference>
<evidence type="ECO:0000313" key="3">
    <source>
        <dbReference type="EMBL" id="SEV96172.1"/>
    </source>
</evidence>
<dbReference type="InterPro" id="IPR013373">
    <property type="entry name" value="Flagellin/pilin_N_arc"/>
</dbReference>
<keyword evidence="4" id="KW-1185">Reference proteome</keyword>
<keyword evidence="1" id="KW-1133">Transmembrane helix</keyword>
<dbReference type="InterPro" id="IPR055729">
    <property type="entry name" value="DUF7305"/>
</dbReference>
<dbReference type="OrthoDB" id="148042at2157"/>
<dbReference type="Proteomes" id="UP000198518">
    <property type="component" value="Unassembled WGS sequence"/>
</dbReference>
<sequence>MTDDRGVSEVLGVVLLLGMTVLAVTTIIVVGGQSLDQAQQQVSRERSELVADSFHDAVVDATDGGDGTATVDLGGVQARTDSDSGWIRVTRNGSHEVVNQSLGSVVFGDGATDHVVYQAGAVFRADNGRMTRIHEPSLAYWDETLTLRLVDLAGDASTNGRLALDTTPGSGASVNESWSNPVEDTALTVTIHSEYYRAWGEYIARETPATPFYPGNETVTATFGRGRVVDNVTAGIVAGVPSRSLELTQGFSADSYDSTVAPYSGSGSAGRVVSAGGVVVNGGASVQGDLRTGGDLTVTSGGSLDGSVHVSGDLVVDGGGSVEAGPDGGWVGGDATVDWGSSFDGPLRYQGSLTDPGGNVENATQEPVAVDAQTPGHIEDYVDDTVSLAAGGNDNSETTAITGDQLACSDGVGETCTLTAGTYYLDSLSLTNDNIEFQPSGGEITLVVDGDISLGGSTTVRVVGDGRVNVVATGDYDQQGGATVTNTDDDATRLWLYLPKHSSAYLEGGGEFVGVIYGPGGDDAGAYIDPSVPIYGALVGDIEFAGDGVPVHYDHALASVRPVPVDDYGGDGGVPLNKHSAPIDFAHVRTVSLNVTAS</sequence>
<organism evidence="3 4">
    <name type="scientific">Halobacterium jilantaiense</name>
    <dbReference type="NCBI Taxonomy" id="355548"/>
    <lineage>
        <taxon>Archaea</taxon>
        <taxon>Methanobacteriati</taxon>
        <taxon>Methanobacteriota</taxon>
        <taxon>Stenosarchaea group</taxon>
        <taxon>Halobacteria</taxon>
        <taxon>Halobacteriales</taxon>
        <taxon>Halobacteriaceae</taxon>
        <taxon>Halobacterium</taxon>
    </lineage>
</organism>
<dbReference type="AlphaFoldDB" id="A0A1I0N5X3"/>
<dbReference type="InterPro" id="IPR055713">
    <property type="entry name" value="DUF7289"/>
</dbReference>
<accession>A0A1I0N5X3</accession>
<keyword evidence="3" id="KW-0966">Cell projection</keyword>
<gene>
    <name evidence="3" type="ORF">SAMN04487945_0612</name>
</gene>
<keyword evidence="1" id="KW-0472">Membrane</keyword>
<keyword evidence="3" id="KW-0969">Cilium</keyword>
<evidence type="ECO:0000313" key="4">
    <source>
        <dbReference type="Proteomes" id="UP000198518"/>
    </source>
</evidence>
<feature type="domain" description="DUF7305" evidence="2">
    <location>
        <begin position="362"/>
        <end position="559"/>
    </location>
</feature>
<dbReference type="RefSeq" id="WP_089667919.1">
    <property type="nucleotide sequence ID" value="NZ_FOJA01000001.1"/>
</dbReference>
<dbReference type="EMBL" id="FOJA01000001">
    <property type="protein sequence ID" value="SEV96172.1"/>
    <property type="molecule type" value="Genomic_DNA"/>
</dbReference>
<keyword evidence="1" id="KW-0812">Transmembrane</keyword>
<keyword evidence="3" id="KW-0282">Flagellum</keyword>